<dbReference type="EMBL" id="WNKS01000039">
    <property type="protein sequence ID" value="MTV33365.1"/>
    <property type="molecule type" value="Genomic_DNA"/>
</dbReference>
<proteinExistence type="predicted"/>
<dbReference type="Gene3D" id="2.40.30.170">
    <property type="match status" value="1"/>
</dbReference>
<evidence type="ECO:0000313" key="6">
    <source>
        <dbReference type="Proteomes" id="UP000439113"/>
    </source>
</evidence>
<keyword evidence="2 3" id="KW-0175">Coiled coil</keyword>
<evidence type="ECO:0000313" key="5">
    <source>
        <dbReference type="EMBL" id="MTV33365.1"/>
    </source>
</evidence>
<comment type="caution">
    <text evidence="5">The sequence shown here is derived from an EMBL/GenBank/DDBJ whole genome shotgun (WGS) entry which is preliminary data.</text>
</comment>
<dbReference type="Proteomes" id="UP000439113">
    <property type="component" value="Unassembled WGS sequence"/>
</dbReference>
<organism evidence="5 6">
    <name type="scientific">Rhodoblastus acidophilus</name>
    <name type="common">Rhodopseudomonas acidophila</name>
    <dbReference type="NCBI Taxonomy" id="1074"/>
    <lineage>
        <taxon>Bacteria</taxon>
        <taxon>Pseudomonadati</taxon>
        <taxon>Pseudomonadota</taxon>
        <taxon>Alphaproteobacteria</taxon>
        <taxon>Hyphomicrobiales</taxon>
        <taxon>Rhodoblastaceae</taxon>
        <taxon>Rhodoblastus</taxon>
    </lineage>
</organism>
<dbReference type="Pfam" id="PF25881">
    <property type="entry name" value="HH_YBHG"/>
    <property type="match status" value="1"/>
</dbReference>
<dbReference type="InterPro" id="IPR050465">
    <property type="entry name" value="UPF0194_transport"/>
</dbReference>
<dbReference type="RefSeq" id="WP_155448043.1">
    <property type="nucleotide sequence ID" value="NZ_JAOQNR010000033.1"/>
</dbReference>
<dbReference type="Gene3D" id="2.40.50.100">
    <property type="match status" value="2"/>
</dbReference>
<gene>
    <name evidence="5" type="ORF">GJ654_20525</name>
</gene>
<evidence type="ECO:0000256" key="1">
    <source>
        <dbReference type="ARBA" id="ARBA00004196"/>
    </source>
</evidence>
<evidence type="ECO:0000259" key="4">
    <source>
        <dbReference type="Pfam" id="PF25881"/>
    </source>
</evidence>
<feature type="coiled-coil region" evidence="3">
    <location>
        <begin position="65"/>
        <end position="118"/>
    </location>
</feature>
<name>A0A6N8DUV3_RHOAC</name>
<dbReference type="PANTHER" id="PTHR32347:SF23">
    <property type="entry name" value="BLL5650 PROTEIN"/>
    <property type="match status" value="1"/>
</dbReference>
<dbReference type="PANTHER" id="PTHR32347">
    <property type="entry name" value="EFFLUX SYSTEM COMPONENT YKNX-RELATED"/>
    <property type="match status" value="1"/>
</dbReference>
<dbReference type="OrthoDB" id="9809385at2"/>
<evidence type="ECO:0000256" key="2">
    <source>
        <dbReference type="ARBA" id="ARBA00023054"/>
    </source>
</evidence>
<dbReference type="InterPro" id="IPR059052">
    <property type="entry name" value="HH_YbhG-like"/>
</dbReference>
<sequence>MGSICAIAFVASLLPGCAAPKNLAVGYVEGEYVAIAPIEAARVAQLHVRRGDVLKTGEPIATLEARDAEIAVSLARSALAQAEAELANIRYGRRPEEIAALEASLKAAQDSQDDARRILERRKNLFARGFVSQAELESAETHHNVAASRARELAANLAVARLPARDEEIAAASSRVAQAQAALANAEWRLGQRLLVAPADGHVSDIVRRVGDIAGPSAGVASFLPDGAVKVKVYVPESQLSGLTIGQRVDVGCDGCEKGLSAMISYIAREPEFTPPVIYSLESRQQLVYLIEARAPREKPLGLQPGQIVDVDLPTPARP</sequence>
<protein>
    <submittedName>
        <fullName evidence="5">HlyD family efflux transporter periplasmic adaptor subunit</fullName>
    </submittedName>
</protein>
<evidence type="ECO:0000256" key="3">
    <source>
        <dbReference type="SAM" id="Coils"/>
    </source>
</evidence>
<feature type="domain" description="YbhG-like alpha-helical hairpin" evidence="4">
    <location>
        <begin position="65"/>
        <end position="190"/>
    </location>
</feature>
<accession>A0A6N8DUV3</accession>
<reference evidence="5 6" key="1">
    <citation type="submission" date="2019-11" db="EMBL/GenBank/DDBJ databases">
        <title>Whole-genome sequence of a Rhodoblastus acidophilus DSM 142.</title>
        <authorList>
            <person name="Kyndt J.A."/>
            <person name="Meyer T.E."/>
        </authorList>
    </citation>
    <scope>NUCLEOTIDE SEQUENCE [LARGE SCALE GENOMIC DNA]</scope>
    <source>
        <strain evidence="5 6">DSM 142</strain>
    </source>
</reference>
<dbReference type="AlphaFoldDB" id="A0A6N8DUV3"/>
<dbReference type="GO" id="GO:0030313">
    <property type="term" value="C:cell envelope"/>
    <property type="evidence" value="ECO:0007669"/>
    <property type="project" value="UniProtKB-SubCell"/>
</dbReference>
<dbReference type="Gene3D" id="1.10.287.470">
    <property type="entry name" value="Helix hairpin bin"/>
    <property type="match status" value="1"/>
</dbReference>
<comment type="subcellular location">
    <subcellularLocation>
        <location evidence="1">Cell envelope</location>
    </subcellularLocation>
</comment>